<evidence type="ECO:0000313" key="2">
    <source>
        <dbReference type="Proteomes" id="UP000419138"/>
    </source>
</evidence>
<comment type="caution">
    <text evidence="1">The sequence shown here is derived from an EMBL/GenBank/DDBJ whole genome shotgun (WGS) entry which is preliminary data.</text>
</comment>
<dbReference type="Proteomes" id="UP000419138">
    <property type="component" value="Unassembled WGS sequence"/>
</dbReference>
<organism evidence="1 2">
    <name type="scientific">Streptomyces jumonjinensis</name>
    <dbReference type="NCBI Taxonomy" id="1945"/>
    <lineage>
        <taxon>Bacteria</taxon>
        <taxon>Bacillati</taxon>
        <taxon>Actinomycetota</taxon>
        <taxon>Actinomycetes</taxon>
        <taxon>Kitasatosporales</taxon>
        <taxon>Streptomycetaceae</taxon>
        <taxon>Streptomyces</taxon>
    </lineage>
</organism>
<name>A0A646KJI9_STRJU</name>
<reference evidence="1 2" key="1">
    <citation type="submission" date="2019-05" db="EMBL/GenBank/DDBJ databases">
        <title>Comparative genomics and metabolomics analyses of clavulanic acid producing Streptomyces species provides insight into specialized metabolism and evolution of beta-lactam biosynthetic gene clusters.</title>
        <authorList>
            <person name="Moore M.A."/>
            <person name="Cruz-Morales P."/>
            <person name="Barona Gomez F."/>
            <person name="Kapil T."/>
        </authorList>
    </citation>
    <scope>NUCLEOTIDE SEQUENCE [LARGE SCALE GENOMIC DNA]</scope>
    <source>
        <strain evidence="1 2">NRRL 5741</strain>
    </source>
</reference>
<dbReference type="AlphaFoldDB" id="A0A646KJI9"/>
<keyword evidence="2" id="KW-1185">Reference proteome</keyword>
<gene>
    <name evidence="1" type="ORF">FF041_19895</name>
</gene>
<sequence length="213" mass="22720">MLIMDAAVETYDVADFALWPTAAPGADRLLVLSGQMSPLEVGTAMAVLTSCGQGDSDDPAPDTEAGIRRIQSLLSVDLAIAPGGILLLDTATGGVIAPGCCFGLESWRDWLSLMNGEELWLGHGTVAHVERQRTLARVWPDTDPPAKAPIELPLAELPDLLQTAHDKLNGFLALAEQWASRYAPALAPALITKLDEDLNIGAPLEDHRLRNPS</sequence>
<dbReference type="OrthoDB" id="581789at2"/>
<dbReference type="RefSeq" id="WP_153524018.1">
    <property type="nucleotide sequence ID" value="NZ_VCLA01000151.1"/>
</dbReference>
<proteinExistence type="predicted"/>
<evidence type="ECO:0000313" key="1">
    <source>
        <dbReference type="EMBL" id="MQT02383.1"/>
    </source>
</evidence>
<accession>A0A646KJI9</accession>
<protein>
    <submittedName>
        <fullName evidence="1">Uncharacterized protein</fullName>
    </submittedName>
</protein>
<dbReference type="EMBL" id="VCLA01000151">
    <property type="protein sequence ID" value="MQT02383.1"/>
    <property type="molecule type" value="Genomic_DNA"/>
</dbReference>